<dbReference type="NCBIfam" id="TIGR01087">
    <property type="entry name" value="murD"/>
    <property type="match status" value="1"/>
</dbReference>
<sequence length="451" mass="48686">MHKQLRELNTITVLGFGLTGVSCARYLLSLGITPVVLDTRSEPPGLHDAPEIAAQCETYFGPLQLEHLLQSDLLLVSPGLDRREPLLEMAVDAGVEMISDIELFAWQVDVPVVGVTGSNGKSTVVELTAHILRSCGLNAIAAGNIGVPVLDSLLPGAEKADCYVLELSSFQLELVNSLQLTAATILNITSDHLDRYDDERAYERAKHRIYQNTKSCIWNRNDSKTKPLFRRKGMQLVSFGSADAAKDYGITKVNGELALTYNNKPLIKESALPVQGIHNLLNVQVAIALAQALGLTLAEAVKGVQGYRALPHRCELVGEYNDVRWIDDSKATNPGATIAAISGIRPGVKGKLILIAGGDGKGADLAVLEEPLTQVDVLITLGRDGDKIAQLKAKSRKVHSLNEAVAFAAKEATKGSVVLLSPACASLDMFRNYAERGQKFREAVEAWHALN</sequence>
<dbReference type="RefSeq" id="WP_126765247.1">
    <property type="nucleotide sequence ID" value="NZ_PIPJ01000001.1"/>
</dbReference>
<dbReference type="SUPFAM" id="SSF53244">
    <property type="entry name" value="MurD-like peptide ligases, peptide-binding domain"/>
    <property type="match status" value="1"/>
</dbReference>
<evidence type="ECO:0000259" key="10">
    <source>
        <dbReference type="Pfam" id="PF08245"/>
    </source>
</evidence>
<keyword evidence="7 8" id="KW-0132">Cell division</keyword>
<dbReference type="HAMAP" id="MF_00639">
    <property type="entry name" value="MurD"/>
    <property type="match status" value="1"/>
</dbReference>
<protein>
    <recommendedName>
        <fullName evidence="7 8">UDP-N-acetylmuramoylalanine--D-glutamate ligase</fullName>
        <ecNumber evidence="7 8">6.3.2.9</ecNumber>
    </recommendedName>
    <alternativeName>
        <fullName evidence="7">D-glutamic acid-adding enzyme</fullName>
    </alternativeName>
    <alternativeName>
        <fullName evidence="7">UDP-N-acetylmuramoyl-L-alanyl-D-glutamate synthetase</fullName>
    </alternativeName>
</protein>
<dbReference type="Gene3D" id="3.40.50.720">
    <property type="entry name" value="NAD(P)-binding Rossmann-like Domain"/>
    <property type="match status" value="1"/>
</dbReference>
<keyword evidence="7 8" id="KW-0133">Cell shape</keyword>
<reference evidence="12" key="1">
    <citation type="journal article" date="2018" name="Front. Microbiol.">
        <title>Genome-Based Analysis Reveals the Taxonomy and Diversity of the Family Idiomarinaceae.</title>
        <authorList>
            <person name="Liu Y."/>
            <person name="Lai Q."/>
            <person name="Shao Z."/>
        </authorList>
    </citation>
    <scope>NUCLEOTIDE SEQUENCE [LARGE SCALE GENOMIC DNA]</scope>
    <source>
        <strain evidence="12">GBPy7</strain>
    </source>
</reference>
<dbReference type="PROSITE" id="PS51257">
    <property type="entry name" value="PROKAR_LIPOPROTEIN"/>
    <property type="match status" value="1"/>
</dbReference>
<keyword evidence="3 7" id="KW-0963">Cytoplasm</keyword>
<feature type="binding site" evidence="7">
    <location>
        <begin position="117"/>
        <end position="123"/>
    </location>
    <ligand>
        <name>ATP</name>
        <dbReference type="ChEBI" id="CHEBI:30616"/>
    </ligand>
</feature>
<dbReference type="Pfam" id="PF02875">
    <property type="entry name" value="Mur_ligase_C"/>
    <property type="match status" value="1"/>
</dbReference>
<comment type="subcellular location">
    <subcellularLocation>
        <location evidence="1 7 8">Cytoplasm</location>
    </subcellularLocation>
</comment>
<name>A0A432W2Y5_9GAMM</name>
<evidence type="ECO:0000256" key="6">
    <source>
        <dbReference type="ARBA" id="ARBA00022840"/>
    </source>
</evidence>
<comment type="pathway">
    <text evidence="2 7 8">Cell wall biogenesis; peptidoglycan biosynthesis.</text>
</comment>
<dbReference type="PANTHER" id="PTHR43692:SF1">
    <property type="entry name" value="UDP-N-ACETYLMURAMOYLALANINE--D-GLUTAMATE LIGASE"/>
    <property type="match status" value="1"/>
</dbReference>
<keyword evidence="4 7" id="KW-0436">Ligase</keyword>
<dbReference type="InterPro" id="IPR036615">
    <property type="entry name" value="Mur_ligase_C_dom_sf"/>
</dbReference>
<proteinExistence type="inferred from homology"/>
<dbReference type="GO" id="GO:0009252">
    <property type="term" value="P:peptidoglycan biosynthetic process"/>
    <property type="evidence" value="ECO:0007669"/>
    <property type="project" value="UniProtKB-UniRule"/>
</dbReference>
<accession>A0A432W2Y5</accession>
<evidence type="ECO:0000256" key="7">
    <source>
        <dbReference type="HAMAP-Rule" id="MF_00639"/>
    </source>
</evidence>
<gene>
    <name evidence="7 11" type="primary">murD</name>
    <name evidence="11" type="ORF">CWE08_02435</name>
</gene>
<dbReference type="OrthoDB" id="9809796at2"/>
<keyword evidence="7 8" id="KW-0961">Cell wall biogenesis/degradation</keyword>
<comment type="similarity">
    <text evidence="7">Belongs to the MurCDEF family.</text>
</comment>
<keyword evidence="7 8" id="KW-0131">Cell cycle</keyword>
<dbReference type="PANTHER" id="PTHR43692">
    <property type="entry name" value="UDP-N-ACETYLMURAMOYLALANINE--D-GLUTAMATE LIGASE"/>
    <property type="match status" value="1"/>
</dbReference>
<evidence type="ECO:0000256" key="2">
    <source>
        <dbReference type="ARBA" id="ARBA00004752"/>
    </source>
</evidence>
<dbReference type="GO" id="GO:0051301">
    <property type="term" value="P:cell division"/>
    <property type="evidence" value="ECO:0007669"/>
    <property type="project" value="UniProtKB-KW"/>
</dbReference>
<keyword evidence="6 7" id="KW-0067">ATP-binding</keyword>
<dbReference type="EC" id="6.3.2.9" evidence="7 8"/>
<dbReference type="Gene3D" id="3.90.190.20">
    <property type="entry name" value="Mur ligase, C-terminal domain"/>
    <property type="match status" value="1"/>
</dbReference>
<evidence type="ECO:0000313" key="11">
    <source>
        <dbReference type="EMBL" id="RUO23523.1"/>
    </source>
</evidence>
<organism evidence="11 12">
    <name type="scientific">Aliidiomarina iranensis</name>
    <dbReference type="NCBI Taxonomy" id="1434071"/>
    <lineage>
        <taxon>Bacteria</taxon>
        <taxon>Pseudomonadati</taxon>
        <taxon>Pseudomonadota</taxon>
        <taxon>Gammaproteobacteria</taxon>
        <taxon>Alteromonadales</taxon>
        <taxon>Idiomarinaceae</taxon>
        <taxon>Aliidiomarina</taxon>
    </lineage>
</organism>
<dbReference type="SUPFAM" id="SSF51984">
    <property type="entry name" value="MurCD N-terminal domain"/>
    <property type="match status" value="1"/>
</dbReference>
<keyword evidence="12" id="KW-1185">Reference proteome</keyword>
<evidence type="ECO:0000259" key="9">
    <source>
        <dbReference type="Pfam" id="PF02875"/>
    </source>
</evidence>
<dbReference type="InterPro" id="IPR013221">
    <property type="entry name" value="Mur_ligase_cen"/>
</dbReference>
<feature type="domain" description="Mur ligase C-terminal" evidence="9">
    <location>
        <begin position="312"/>
        <end position="424"/>
    </location>
</feature>
<dbReference type="GO" id="GO:0008764">
    <property type="term" value="F:UDP-N-acetylmuramoylalanine-D-glutamate ligase activity"/>
    <property type="evidence" value="ECO:0007669"/>
    <property type="project" value="UniProtKB-UniRule"/>
</dbReference>
<evidence type="ECO:0000256" key="4">
    <source>
        <dbReference type="ARBA" id="ARBA00022598"/>
    </source>
</evidence>
<dbReference type="GO" id="GO:0008360">
    <property type="term" value="P:regulation of cell shape"/>
    <property type="evidence" value="ECO:0007669"/>
    <property type="project" value="UniProtKB-KW"/>
</dbReference>
<dbReference type="InterPro" id="IPR005762">
    <property type="entry name" value="MurD"/>
</dbReference>
<dbReference type="Pfam" id="PF08245">
    <property type="entry name" value="Mur_ligase_M"/>
    <property type="match status" value="1"/>
</dbReference>
<dbReference type="SUPFAM" id="SSF53623">
    <property type="entry name" value="MurD-like peptide ligases, catalytic domain"/>
    <property type="match status" value="1"/>
</dbReference>
<dbReference type="GO" id="GO:0005524">
    <property type="term" value="F:ATP binding"/>
    <property type="evidence" value="ECO:0007669"/>
    <property type="project" value="UniProtKB-UniRule"/>
</dbReference>
<dbReference type="UniPathway" id="UPA00219"/>
<dbReference type="GO" id="GO:0005737">
    <property type="term" value="C:cytoplasm"/>
    <property type="evidence" value="ECO:0007669"/>
    <property type="project" value="UniProtKB-SubCell"/>
</dbReference>
<dbReference type="AlphaFoldDB" id="A0A432W2Y5"/>
<dbReference type="GO" id="GO:0071555">
    <property type="term" value="P:cell wall organization"/>
    <property type="evidence" value="ECO:0007669"/>
    <property type="project" value="UniProtKB-KW"/>
</dbReference>
<dbReference type="Proteomes" id="UP000288395">
    <property type="component" value="Unassembled WGS sequence"/>
</dbReference>
<dbReference type="Gene3D" id="3.40.1190.10">
    <property type="entry name" value="Mur-like, catalytic domain"/>
    <property type="match status" value="1"/>
</dbReference>
<evidence type="ECO:0000313" key="12">
    <source>
        <dbReference type="Proteomes" id="UP000288395"/>
    </source>
</evidence>
<dbReference type="InterPro" id="IPR036565">
    <property type="entry name" value="Mur-like_cat_sf"/>
</dbReference>
<evidence type="ECO:0000256" key="3">
    <source>
        <dbReference type="ARBA" id="ARBA00022490"/>
    </source>
</evidence>
<comment type="catalytic activity">
    <reaction evidence="7 8">
        <text>UDP-N-acetyl-alpha-D-muramoyl-L-alanine + D-glutamate + ATP = UDP-N-acetyl-alpha-D-muramoyl-L-alanyl-D-glutamate + ADP + phosphate + H(+)</text>
        <dbReference type="Rhea" id="RHEA:16429"/>
        <dbReference type="ChEBI" id="CHEBI:15378"/>
        <dbReference type="ChEBI" id="CHEBI:29986"/>
        <dbReference type="ChEBI" id="CHEBI:30616"/>
        <dbReference type="ChEBI" id="CHEBI:43474"/>
        <dbReference type="ChEBI" id="CHEBI:83898"/>
        <dbReference type="ChEBI" id="CHEBI:83900"/>
        <dbReference type="ChEBI" id="CHEBI:456216"/>
        <dbReference type="EC" id="6.3.2.9"/>
    </reaction>
</comment>
<dbReference type="InterPro" id="IPR004101">
    <property type="entry name" value="Mur_ligase_C"/>
</dbReference>
<keyword evidence="5 7" id="KW-0547">Nucleotide-binding</keyword>
<comment type="caution">
    <text evidence="11">The sequence shown here is derived from an EMBL/GenBank/DDBJ whole genome shotgun (WGS) entry which is preliminary data.</text>
</comment>
<evidence type="ECO:0000256" key="1">
    <source>
        <dbReference type="ARBA" id="ARBA00004496"/>
    </source>
</evidence>
<evidence type="ECO:0000256" key="5">
    <source>
        <dbReference type="ARBA" id="ARBA00022741"/>
    </source>
</evidence>
<dbReference type="Pfam" id="PF21799">
    <property type="entry name" value="MurD-like_N"/>
    <property type="match status" value="1"/>
</dbReference>
<dbReference type="EMBL" id="PIPJ01000001">
    <property type="protein sequence ID" value="RUO23523.1"/>
    <property type="molecule type" value="Genomic_DNA"/>
</dbReference>
<keyword evidence="7 8" id="KW-0573">Peptidoglycan synthesis</keyword>
<comment type="function">
    <text evidence="7 8">Cell wall formation. Catalyzes the addition of glutamate to the nucleotide precursor UDP-N-acetylmuramoyl-L-alanine (UMA).</text>
</comment>
<evidence type="ECO:0000256" key="8">
    <source>
        <dbReference type="RuleBase" id="RU003664"/>
    </source>
</evidence>
<feature type="domain" description="Mur ligase central" evidence="10">
    <location>
        <begin position="115"/>
        <end position="290"/>
    </location>
</feature>